<keyword evidence="2" id="KW-0472">Membrane</keyword>
<evidence type="ECO:0000256" key="2">
    <source>
        <dbReference type="SAM" id="Phobius"/>
    </source>
</evidence>
<dbReference type="EMBL" id="FZNP01000002">
    <property type="protein sequence ID" value="SNR42468.1"/>
    <property type="molecule type" value="Genomic_DNA"/>
</dbReference>
<evidence type="ECO:0000256" key="1">
    <source>
        <dbReference type="SAM" id="MobiDB-lite"/>
    </source>
</evidence>
<keyword evidence="2" id="KW-0812">Transmembrane</keyword>
<name>A0A238W7H8_9ACTN</name>
<evidence type="ECO:0000313" key="3">
    <source>
        <dbReference type="EMBL" id="SNR42468.1"/>
    </source>
</evidence>
<gene>
    <name evidence="3" type="ORF">SAMN06265355_102794</name>
</gene>
<protein>
    <submittedName>
        <fullName evidence="3">Uncharacterized protein</fullName>
    </submittedName>
</protein>
<feature type="transmembrane region" description="Helical" evidence="2">
    <location>
        <begin position="30"/>
        <end position="49"/>
    </location>
</feature>
<feature type="transmembrane region" description="Helical" evidence="2">
    <location>
        <begin position="112"/>
        <end position="138"/>
    </location>
</feature>
<feature type="transmembrane region" description="Helical" evidence="2">
    <location>
        <begin position="294"/>
        <end position="315"/>
    </location>
</feature>
<feature type="transmembrane region" description="Helical" evidence="2">
    <location>
        <begin position="74"/>
        <end position="91"/>
    </location>
</feature>
<dbReference type="RefSeq" id="WP_218825966.1">
    <property type="nucleotide sequence ID" value="NZ_FZNP01000002.1"/>
</dbReference>
<evidence type="ECO:0000313" key="4">
    <source>
        <dbReference type="Proteomes" id="UP000198420"/>
    </source>
</evidence>
<accession>A0A238W7H8</accession>
<feature type="transmembrane region" description="Helical" evidence="2">
    <location>
        <begin position="158"/>
        <end position="177"/>
    </location>
</feature>
<keyword evidence="2" id="KW-1133">Transmembrane helix</keyword>
<organism evidence="3 4">
    <name type="scientific">Actinomadura mexicana</name>
    <dbReference type="NCBI Taxonomy" id="134959"/>
    <lineage>
        <taxon>Bacteria</taxon>
        <taxon>Bacillati</taxon>
        <taxon>Actinomycetota</taxon>
        <taxon>Actinomycetes</taxon>
        <taxon>Streptosporangiales</taxon>
        <taxon>Thermomonosporaceae</taxon>
        <taxon>Actinomadura</taxon>
    </lineage>
</organism>
<feature type="transmembrane region" description="Helical" evidence="2">
    <location>
        <begin position="235"/>
        <end position="254"/>
    </location>
</feature>
<keyword evidence="4" id="KW-1185">Reference proteome</keyword>
<feature type="region of interest" description="Disordered" evidence="1">
    <location>
        <begin position="1"/>
        <end position="21"/>
    </location>
</feature>
<proteinExistence type="predicted"/>
<dbReference type="Proteomes" id="UP000198420">
    <property type="component" value="Unassembled WGS sequence"/>
</dbReference>
<feature type="transmembrane region" description="Helical" evidence="2">
    <location>
        <begin position="261"/>
        <end position="282"/>
    </location>
</feature>
<dbReference type="AlphaFoldDB" id="A0A238W7H8"/>
<reference evidence="4" key="1">
    <citation type="submission" date="2017-06" db="EMBL/GenBank/DDBJ databases">
        <authorList>
            <person name="Varghese N."/>
            <person name="Submissions S."/>
        </authorList>
    </citation>
    <scope>NUCLEOTIDE SEQUENCE [LARGE SCALE GENOMIC DNA]</scope>
    <source>
        <strain evidence="4">DSM 44485</strain>
    </source>
</reference>
<feature type="transmembrane region" description="Helical" evidence="2">
    <location>
        <begin position="197"/>
        <end position="215"/>
    </location>
</feature>
<sequence length="351" mass="38132">MRLEQPARRPSGTGPQSGGGTVRSLLRNRAVWAAVLGWVSANALILVLADRRLPLDLHDAAERTTSAHLVDLDLRLAEVFAIMALVFLLTRRRPRPDLAARAPERATALRETLLLTAYGAGGLAFGFAVGRAFGWHPFGLHLAGSMSESNDHVTRAEAIAWAGYNLVVFAIVPLVYFRRRYSARELGLVSADRRGDFGLIVVVLLVEAAVQTAALRPEIFGLGARQLLLGAPLTFVLYMAGTVLPTMVFVYAILIPRFVKLTGSIATTVIFGGLAYAALHVWDSWAEYGSPGEAAISIAFLLLTYFGPGMVKAWLTVRTGNAWVHVWAYHALAPHTLVDTPHVAHTFGIHR</sequence>